<name>A0ACB8DCR7_DERSI</name>
<dbReference type="EMBL" id="CM023471">
    <property type="protein sequence ID" value="KAH7965874.1"/>
    <property type="molecule type" value="Genomic_DNA"/>
</dbReference>
<evidence type="ECO:0000313" key="1">
    <source>
        <dbReference type="EMBL" id="KAH7965874.1"/>
    </source>
</evidence>
<dbReference type="Proteomes" id="UP000821865">
    <property type="component" value="Chromosome 2"/>
</dbReference>
<protein>
    <submittedName>
        <fullName evidence="1">Uncharacterized protein</fullName>
    </submittedName>
</protein>
<sequence length="247" mass="27883">MDEDAVVVCSQKSYSSSYSRTYQSSGGCLRQGPVKIVQQVTADVPGSSRQHFPSDESLRQIVRREKKADYPHEPSAVQELIIEGVVYGHTSVTNVTETSYDMGEEAQKLGQVLKEFSRRLMVVLRSQSSIDDEELCGKYKDIISQALEAVKDLDPFEPGKMQQARDAIEGILLRNQERTAFEDMDLFGSFMKVVGDDITDIGQRFIDRGIHLCGNIVIEDGLTDFEKENFKYCANVFKLSSMQNWKE</sequence>
<proteinExistence type="predicted"/>
<evidence type="ECO:0000313" key="2">
    <source>
        <dbReference type="Proteomes" id="UP000821865"/>
    </source>
</evidence>
<accession>A0ACB8DCR7</accession>
<comment type="caution">
    <text evidence="1">The sequence shown here is derived from an EMBL/GenBank/DDBJ whole genome shotgun (WGS) entry which is preliminary data.</text>
</comment>
<keyword evidence="2" id="KW-1185">Reference proteome</keyword>
<gene>
    <name evidence="1" type="ORF">HPB49_011758</name>
</gene>
<organism evidence="1 2">
    <name type="scientific">Dermacentor silvarum</name>
    <name type="common">Tick</name>
    <dbReference type="NCBI Taxonomy" id="543639"/>
    <lineage>
        <taxon>Eukaryota</taxon>
        <taxon>Metazoa</taxon>
        <taxon>Ecdysozoa</taxon>
        <taxon>Arthropoda</taxon>
        <taxon>Chelicerata</taxon>
        <taxon>Arachnida</taxon>
        <taxon>Acari</taxon>
        <taxon>Parasitiformes</taxon>
        <taxon>Ixodida</taxon>
        <taxon>Ixodoidea</taxon>
        <taxon>Ixodidae</taxon>
        <taxon>Rhipicephalinae</taxon>
        <taxon>Dermacentor</taxon>
    </lineage>
</organism>
<reference evidence="1" key="1">
    <citation type="submission" date="2020-05" db="EMBL/GenBank/DDBJ databases">
        <title>Large-scale comparative analyses of tick genomes elucidate their genetic diversity and vector capacities.</title>
        <authorList>
            <person name="Jia N."/>
            <person name="Wang J."/>
            <person name="Shi W."/>
            <person name="Du L."/>
            <person name="Sun Y."/>
            <person name="Zhan W."/>
            <person name="Jiang J."/>
            <person name="Wang Q."/>
            <person name="Zhang B."/>
            <person name="Ji P."/>
            <person name="Sakyi L.B."/>
            <person name="Cui X."/>
            <person name="Yuan T."/>
            <person name="Jiang B."/>
            <person name="Yang W."/>
            <person name="Lam T.T.-Y."/>
            <person name="Chang Q."/>
            <person name="Ding S."/>
            <person name="Wang X."/>
            <person name="Zhu J."/>
            <person name="Ruan X."/>
            <person name="Zhao L."/>
            <person name="Wei J."/>
            <person name="Que T."/>
            <person name="Du C."/>
            <person name="Cheng J."/>
            <person name="Dai P."/>
            <person name="Han X."/>
            <person name="Huang E."/>
            <person name="Gao Y."/>
            <person name="Liu J."/>
            <person name="Shao H."/>
            <person name="Ye R."/>
            <person name="Li L."/>
            <person name="Wei W."/>
            <person name="Wang X."/>
            <person name="Wang C."/>
            <person name="Yang T."/>
            <person name="Huo Q."/>
            <person name="Li W."/>
            <person name="Guo W."/>
            <person name="Chen H."/>
            <person name="Zhou L."/>
            <person name="Ni X."/>
            <person name="Tian J."/>
            <person name="Zhou Y."/>
            <person name="Sheng Y."/>
            <person name="Liu T."/>
            <person name="Pan Y."/>
            <person name="Xia L."/>
            <person name="Li J."/>
            <person name="Zhao F."/>
            <person name="Cao W."/>
        </authorList>
    </citation>
    <scope>NUCLEOTIDE SEQUENCE</scope>
    <source>
        <strain evidence="1">Dsil-2018</strain>
    </source>
</reference>